<dbReference type="EMBL" id="PDNZ01000002">
    <property type="protein sequence ID" value="PWW82764.1"/>
    <property type="molecule type" value="Genomic_DNA"/>
</dbReference>
<evidence type="ECO:0000256" key="4">
    <source>
        <dbReference type="ARBA" id="ARBA00022960"/>
    </source>
</evidence>
<keyword evidence="6" id="KW-0961">Cell wall biogenesis/degradation</keyword>
<evidence type="ECO:0000256" key="8">
    <source>
        <dbReference type="PIRSR" id="PIRSR618044-2"/>
    </source>
</evidence>
<dbReference type="InterPro" id="IPR001967">
    <property type="entry name" value="Peptidase_S11_N"/>
</dbReference>
<accession>A0A317T7V8</accession>
<comment type="caution">
    <text evidence="12">The sequence shown here is derived from an EMBL/GenBank/DDBJ whole genome shotgun (WGS) entry which is preliminary data.</text>
</comment>
<feature type="active site" description="Proton acceptor" evidence="7">
    <location>
        <position position="75"/>
    </location>
</feature>
<evidence type="ECO:0000256" key="10">
    <source>
        <dbReference type="SAM" id="SignalP"/>
    </source>
</evidence>
<dbReference type="InterPro" id="IPR018044">
    <property type="entry name" value="Peptidase_S11"/>
</dbReference>
<dbReference type="Pfam" id="PF00768">
    <property type="entry name" value="Peptidase_S11"/>
    <property type="match status" value="1"/>
</dbReference>
<keyword evidence="5" id="KW-0573">Peptidoglycan synthesis</keyword>
<feature type="chain" id="PRO_5016360478" evidence="10">
    <location>
        <begin position="30"/>
        <end position="311"/>
    </location>
</feature>
<dbReference type="GO" id="GO:0006508">
    <property type="term" value="P:proteolysis"/>
    <property type="evidence" value="ECO:0007669"/>
    <property type="project" value="InterPro"/>
</dbReference>
<dbReference type="OrthoDB" id="9791132at2"/>
<evidence type="ECO:0000256" key="5">
    <source>
        <dbReference type="ARBA" id="ARBA00022984"/>
    </source>
</evidence>
<evidence type="ECO:0000256" key="9">
    <source>
        <dbReference type="RuleBase" id="RU004016"/>
    </source>
</evidence>
<evidence type="ECO:0000256" key="1">
    <source>
        <dbReference type="ARBA" id="ARBA00007164"/>
    </source>
</evidence>
<evidence type="ECO:0000313" key="13">
    <source>
        <dbReference type="Proteomes" id="UP000246278"/>
    </source>
</evidence>
<evidence type="ECO:0000256" key="6">
    <source>
        <dbReference type="ARBA" id="ARBA00023316"/>
    </source>
</evidence>
<gene>
    <name evidence="12" type="ORF">CR164_03200</name>
</gene>
<dbReference type="GO" id="GO:0008360">
    <property type="term" value="P:regulation of cell shape"/>
    <property type="evidence" value="ECO:0007669"/>
    <property type="project" value="UniProtKB-KW"/>
</dbReference>
<dbReference type="Proteomes" id="UP000246278">
    <property type="component" value="Unassembled WGS sequence"/>
</dbReference>
<proteinExistence type="inferred from homology"/>
<dbReference type="Gene3D" id="3.40.710.10">
    <property type="entry name" value="DD-peptidase/beta-lactamase superfamily"/>
    <property type="match status" value="1"/>
</dbReference>
<dbReference type="SUPFAM" id="SSF56601">
    <property type="entry name" value="beta-lactamase/transpeptidase-like"/>
    <property type="match status" value="1"/>
</dbReference>
<dbReference type="PANTHER" id="PTHR21581:SF33">
    <property type="entry name" value="D-ALANYL-D-ALANINE CARBOXYPEPTIDASE DACB"/>
    <property type="match status" value="1"/>
</dbReference>
<evidence type="ECO:0000313" key="12">
    <source>
        <dbReference type="EMBL" id="PWW82764.1"/>
    </source>
</evidence>
<keyword evidence="4" id="KW-0133">Cell shape</keyword>
<dbReference type="GO" id="GO:0071555">
    <property type="term" value="P:cell wall organization"/>
    <property type="evidence" value="ECO:0007669"/>
    <property type="project" value="UniProtKB-KW"/>
</dbReference>
<evidence type="ECO:0000256" key="7">
    <source>
        <dbReference type="PIRSR" id="PIRSR618044-1"/>
    </source>
</evidence>
<feature type="active site" description="Acyl-ester intermediate" evidence="7">
    <location>
        <position position="72"/>
    </location>
</feature>
<comment type="similarity">
    <text evidence="1 9">Belongs to the peptidase S11 family.</text>
</comment>
<evidence type="ECO:0000256" key="2">
    <source>
        <dbReference type="ARBA" id="ARBA00022729"/>
    </source>
</evidence>
<reference evidence="13" key="1">
    <citation type="submission" date="2017-10" db="EMBL/GenBank/DDBJ databases">
        <authorList>
            <person name="Gaisin V.A."/>
            <person name="Rysina M.S."/>
            <person name="Grouzdev D.S."/>
        </authorList>
    </citation>
    <scope>NUCLEOTIDE SEQUENCE [LARGE SCALE GENOMIC DNA]</scope>
    <source>
        <strain evidence="13">V1</strain>
    </source>
</reference>
<name>A0A317T7V8_9CHLB</name>
<dbReference type="GO" id="GO:0009252">
    <property type="term" value="P:peptidoglycan biosynthetic process"/>
    <property type="evidence" value="ECO:0007669"/>
    <property type="project" value="UniProtKB-KW"/>
</dbReference>
<feature type="domain" description="Peptidase S11 D-alanyl-D-alanine carboxypeptidase A N-terminal" evidence="11">
    <location>
        <begin position="44"/>
        <end position="266"/>
    </location>
</feature>
<keyword evidence="13" id="KW-1185">Reference proteome</keyword>
<dbReference type="RefSeq" id="WP_110022482.1">
    <property type="nucleotide sequence ID" value="NZ_PDNZ01000002.1"/>
</dbReference>
<dbReference type="PRINTS" id="PR00725">
    <property type="entry name" value="DADACBPTASE1"/>
</dbReference>
<dbReference type="GO" id="GO:0009002">
    <property type="term" value="F:serine-type D-Ala-D-Ala carboxypeptidase activity"/>
    <property type="evidence" value="ECO:0007669"/>
    <property type="project" value="InterPro"/>
</dbReference>
<feature type="active site" evidence="7">
    <location>
        <position position="127"/>
    </location>
</feature>
<protein>
    <submittedName>
        <fullName evidence="12">Peptidase S11</fullName>
    </submittedName>
</protein>
<feature type="binding site" evidence="8">
    <location>
        <position position="237"/>
    </location>
    <ligand>
        <name>substrate</name>
    </ligand>
</feature>
<feature type="signal peptide" evidence="10">
    <location>
        <begin position="1"/>
        <end position="29"/>
    </location>
</feature>
<sequence length="311" mass="34635">MRQSLTVFVISFFFLVAGLLFAASPFSYAKPSPAERDSLNFEQEINSYILKDMSASKVLMSKNSKKRIQPASLTKILTAIIAIESGKLGNVVTIPEEATNVEPTKAGFDPGEKIRLVDLVKASMVRSSNDAAFAIAYYLGGSVKGFAGIMNRKAKEIGMKHSHFTNPAGYDRDVYAGHYSTADDLLLLTEYAIGNEIFNRVVALDSVSFYEQETKKKYFLKSSNKLLENYPYAVGIKTGYTLRAGRCLIARAKRDKKDMVLVMLKAGKKRWELAERMFEQAFAESQKKKVSYRQDGSEDVRPLILKGGALQ</sequence>
<dbReference type="AlphaFoldDB" id="A0A317T7V8"/>
<evidence type="ECO:0000256" key="3">
    <source>
        <dbReference type="ARBA" id="ARBA00022801"/>
    </source>
</evidence>
<dbReference type="PANTHER" id="PTHR21581">
    <property type="entry name" value="D-ALANYL-D-ALANINE CARBOXYPEPTIDASE"/>
    <property type="match status" value="1"/>
</dbReference>
<organism evidence="12 13">
    <name type="scientific">Prosthecochloris marina</name>
    <dbReference type="NCBI Taxonomy" id="2017681"/>
    <lineage>
        <taxon>Bacteria</taxon>
        <taxon>Pseudomonadati</taxon>
        <taxon>Chlorobiota</taxon>
        <taxon>Chlorobiia</taxon>
        <taxon>Chlorobiales</taxon>
        <taxon>Chlorobiaceae</taxon>
        <taxon>Prosthecochloris</taxon>
    </lineage>
</organism>
<dbReference type="InterPro" id="IPR012338">
    <property type="entry name" value="Beta-lactam/transpept-like"/>
</dbReference>
<keyword evidence="2 10" id="KW-0732">Signal</keyword>
<keyword evidence="3" id="KW-0378">Hydrolase</keyword>
<evidence type="ECO:0000259" key="11">
    <source>
        <dbReference type="Pfam" id="PF00768"/>
    </source>
</evidence>